<evidence type="ECO:0008006" key="4">
    <source>
        <dbReference type="Google" id="ProtNLM"/>
    </source>
</evidence>
<keyword evidence="3" id="KW-1185">Reference proteome</keyword>
<evidence type="ECO:0000256" key="1">
    <source>
        <dbReference type="SAM" id="MobiDB-lite"/>
    </source>
</evidence>
<organism evidence="2 3">
    <name type="scientific">Gemmobacter megaterium</name>
    <dbReference type="NCBI Taxonomy" id="1086013"/>
    <lineage>
        <taxon>Bacteria</taxon>
        <taxon>Pseudomonadati</taxon>
        <taxon>Pseudomonadota</taxon>
        <taxon>Alphaproteobacteria</taxon>
        <taxon>Rhodobacterales</taxon>
        <taxon>Paracoccaceae</taxon>
        <taxon>Gemmobacter</taxon>
    </lineage>
</organism>
<sequence>MSYTQTDVARLRSAIAKGASQVKVGEEQITFRSLAEMRSLLAEMEASVAGESAPSRQHYPQFMERP</sequence>
<feature type="region of interest" description="Disordered" evidence="1">
    <location>
        <begin position="47"/>
        <end position="66"/>
    </location>
</feature>
<dbReference type="STRING" id="1086013.SAMN05421774_11246"/>
<proteinExistence type="predicted"/>
<gene>
    <name evidence="2" type="ORF">SAMN05421774_11246</name>
</gene>
<reference evidence="2 3" key="1">
    <citation type="submission" date="2017-01" db="EMBL/GenBank/DDBJ databases">
        <authorList>
            <person name="Mah S.A."/>
            <person name="Swanson W.J."/>
            <person name="Moy G.W."/>
            <person name="Vacquier V.D."/>
        </authorList>
    </citation>
    <scope>NUCLEOTIDE SEQUENCE [LARGE SCALE GENOMIC DNA]</scope>
    <source>
        <strain evidence="2 3">DSM 26375</strain>
    </source>
</reference>
<evidence type="ECO:0000313" key="2">
    <source>
        <dbReference type="EMBL" id="SIT22704.1"/>
    </source>
</evidence>
<dbReference type="AlphaFoldDB" id="A0A1N7QIV8"/>
<protein>
    <recommendedName>
        <fullName evidence="4">GpW protein</fullName>
    </recommendedName>
</protein>
<dbReference type="NCBIfam" id="NF047331">
    <property type="entry name" value="phage_HTJ"/>
    <property type="match status" value="1"/>
</dbReference>
<dbReference type="OrthoDB" id="7581025at2"/>
<name>A0A1N7QIV8_9RHOB</name>
<dbReference type="EMBL" id="FTOT01000012">
    <property type="protein sequence ID" value="SIT22704.1"/>
    <property type="molecule type" value="Genomic_DNA"/>
</dbReference>
<dbReference type="Proteomes" id="UP000186141">
    <property type="component" value="Unassembled WGS sequence"/>
</dbReference>
<evidence type="ECO:0000313" key="3">
    <source>
        <dbReference type="Proteomes" id="UP000186141"/>
    </source>
</evidence>
<dbReference type="RefSeq" id="WP_076534031.1">
    <property type="nucleotide sequence ID" value="NZ_BMEH01000012.1"/>
</dbReference>
<accession>A0A1N7QIV8</accession>